<protein>
    <submittedName>
        <fullName evidence="2">Acid-resistance membrane protein</fullName>
    </submittedName>
</protein>
<evidence type="ECO:0000313" key="2">
    <source>
        <dbReference type="EMBL" id="KRG20957.1"/>
    </source>
</evidence>
<accession>A0A0Q9YJV0</accession>
<feature type="transmembrane region" description="Helical" evidence="1">
    <location>
        <begin position="21"/>
        <end position="42"/>
    </location>
</feature>
<feature type="transmembrane region" description="Helical" evidence="1">
    <location>
        <begin position="77"/>
        <end position="96"/>
    </location>
</feature>
<dbReference type="InterPro" id="IPR005325">
    <property type="entry name" value="DUF308_memb"/>
</dbReference>
<reference evidence="2" key="1">
    <citation type="submission" date="2015-09" db="EMBL/GenBank/DDBJ databases">
        <title>Draft Genome Sequences of Two Novel Amoeba-resistant Intranuclear Bacteria, Candidatus Berkiella cookevillensis and Candidatus Berkiella aquae.</title>
        <authorList>
            <person name="Mehari Y.T."/>
            <person name="Arivett B.A."/>
            <person name="Farone A.L."/>
            <person name="Gunderson J.H."/>
            <person name="Farone M.B."/>
        </authorList>
    </citation>
    <scope>NUCLEOTIDE SEQUENCE [LARGE SCALE GENOMIC DNA]</scope>
    <source>
        <strain evidence="2">HT99</strain>
    </source>
</reference>
<dbReference type="Pfam" id="PF03729">
    <property type="entry name" value="DUF308"/>
    <property type="match status" value="1"/>
</dbReference>
<dbReference type="PANTHER" id="PTHR34989:SF1">
    <property type="entry name" value="PROTEIN HDED"/>
    <property type="match status" value="1"/>
</dbReference>
<feature type="transmembrane region" description="Helical" evidence="1">
    <location>
        <begin position="134"/>
        <end position="153"/>
    </location>
</feature>
<gene>
    <name evidence="2" type="ORF">HT99x_01877</name>
</gene>
<dbReference type="InterPro" id="IPR052712">
    <property type="entry name" value="Acid_resist_chaperone_HdeD"/>
</dbReference>
<dbReference type="GO" id="GO:0005886">
    <property type="term" value="C:plasma membrane"/>
    <property type="evidence" value="ECO:0007669"/>
    <property type="project" value="TreeGrafter"/>
</dbReference>
<name>A0A0Q9YJV0_9GAMM</name>
<feature type="transmembrane region" description="Helical" evidence="1">
    <location>
        <begin position="159"/>
        <end position="181"/>
    </location>
</feature>
<organism evidence="2">
    <name type="scientific">Candidatus Berkiella aquae</name>
    <dbReference type="NCBI Taxonomy" id="295108"/>
    <lineage>
        <taxon>Bacteria</taxon>
        <taxon>Pseudomonadati</taxon>
        <taxon>Pseudomonadota</taxon>
        <taxon>Gammaproteobacteria</taxon>
        <taxon>Candidatus Berkiellales</taxon>
        <taxon>Candidatus Berkiellaceae</taxon>
        <taxon>Candidatus Berkiella</taxon>
    </lineage>
</organism>
<dbReference type="AlphaFoldDB" id="A0A0Q9YJV0"/>
<dbReference type="EMBL" id="LKAJ01000007">
    <property type="protein sequence ID" value="KRG20957.1"/>
    <property type="molecule type" value="Genomic_DNA"/>
</dbReference>
<keyword evidence="1" id="KW-1133">Transmembrane helix</keyword>
<dbReference type="STRING" id="295108.HT99x_01877"/>
<dbReference type="OrthoDB" id="9815400at2"/>
<evidence type="ECO:0000256" key="1">
    <source>
        <dbReference type="SAM" id="Phobius"/>
    </source>
</evidence>
<sequence length="190" mass="20907">MNMNSMIKSFDKAGFIQNWGWFLAWGLILFCLGLAAIGAAIFTTLLSVMFLGGLFIFGGVIIVIDSFHYWKGTGKSFYLNLLMGILYFAFGLMLIINPLVGAATLTLLLSVLFVLLGMARIMYASSTRFPQWGWMLFSGILTLVLGILIVVGWPASSLYVIGLFIGIDLVFGGWAYIMAALMGRMLVKKN</sequence>
<keyword evidence="1" id="KW-0812">Transmembrane</keyword>
<dbReference type="PANTHER" id="PTHR34989">
    <property type="entry name" value="PROTEIN HDED"/>
    <property type="match status" value="1"/>
</dbReference>
<keyword evidence="1" id="KW-0472">Membrane</keyword>
<comment type="caution">
    <text evidence="2">The sequence shown here is derived from an EMBL/GenBank/DDBJ whole genome shotgun (WGS) entry which is preliminary data.</text>
</comment>
<proteinExistence type="predicted"/>
<feature type="transmembrane region" description="Helical" evidence="1">
    <location>
        <begin position="102"/>
        <end position="122"/>
    </location>
</feature>
<feature type="transmembrane region" description="Helical" evidence="1">
    <location>
        <begin position="48"/>
        <end position="70"/>
    </location>
</feature>